<proteinExistence type="predicted"/>
<accession>A0AAU7Q4W5</accession>
<evidence type="ECO:0000313" key="1">
    <source>
        <dbReference type="EMBL" id="XBS68197.1"/>
    </source>
</evidence>
<name>A0AAU7Q4W5_9GAMM</name>
<dbReference type="AlphaFoldDB" id="A0AAU7Q4W5"/>
<reference evidence="1" key="1">
    <citation type="submission" date="2024-06" db="EMBL/GenBank/DDBJ databases">
        <authorList>
            <person name="Coelho C."/>
            <person name="Bento M."/>
            <person name="Garcia E."/>
            <person name="Camelo A."/>
            <person name="Brandao I."/>
            <person name="Espirito Santo C."/>
            <person name="Trovao J."/>
            <person name="Verissimo A."/>
            <person name="Costa J."/>
            <person name="Tiago I."/>
        </authorList>
    </citation>
    <scope>NUCLEOTIDE SEQUENCE</scope>
    <source>
        <strain evidence="1">KWT182</strain>
    </source>
</reference>
<sequence>MISIKTPTSPLAPATNATISSFVQTKSTKNVLPLVSVNNENRSPNINRRSSHSELSGVVMEEVQRAKQHFLRRAIREFENGGSYRAIADKYPFVDENALKIISACREAYNGGNCRRVAEKYSLNDEASLKRIHYYSLITSAAGSAGTALLKGENCDVVAKAHGIEDPPGLSMMQAFAACRHGKQIIMNGHSANEASQKYGITDEKVMNELKDFEKKHHATPQNYLSKSLDAAVLHNEKMKRNGVSPYNFNNVLLPDYNDPTSPLPGT</sequence>
<protein>
    <submittedName>
        <fullName evidence="1">Uncharacterized protein</fullName>
    </submittedName>
</protein>
<dbReference type="EMBL" id="CP157947">
    <property type="protein sequence ID" value="XBS68197.1"/>
    <property type="molecule type" value="Genomic_DNA"/>
</dbReference>
<organism evidence="1">
    <name type="scientific">Acerihabitans sp. KWT182</name>
    <dbReference type="NCBI Taxonomy" id="3157919"/>
    <lineage>
        <taxon>Bacteria</taxon>
        <taxon>Pseudomonadati</taxon>
        <taxon>Pseudomonadota</taxon>
        <taxon>Gammaproteobacteria</taxon>
        <taxon>Enterobacterales</taxon>
        <taxon>Pectobacteriaceae</taxon>
        <taxon>Acerihabitans</taxon>
    </lineage>
</organism>
<gene>
    <name evidence="1" type="ORF">ABK905_15405</name>
</gene>